<gene>
    <name evidence="2" type="ORF">BGE01nite_01850</name>
</gene>
<evidence type="ECO:0000259" key="1">
    <source>
        <dbReference type="Pfam" id="PF11074"/>
    </source>
</evidence>
<protein>
    <recommendedName>
        <fullName evidence="1">DUF2779 domain-containing protein</fullName>
    </recommendedName>
</protein>
<dbReference type="OrthoDB" id="9783873at2"/>
<evidence type="ECO:0000313" key="2">
    <source>
        <dbReference type="EMBL" id="GEP40894.1"/>
    </source>
</evidence>
<reference evidence="2 3" key="1">
    <citation type="submission" date="2019-07" db="EMBL/GenBank/DDBJ databases">
        <title>Whole genome shotgun sequence of Brevifollis gellanilyticus NBRC 108608.</title>
        <authorList>
            <person name="Hosoyama A."/>
            <person name="Uohara A."/>
            <person name="Ohji S."/>
            <person name="Ichikawa N."/>
        </authorList>
    </citation>
    <scope>NUCLEOTIDE SEQUENCE [LARGE SCALE GENOMIC DNA]</scope>
    <source>
        <strain evidence="2 3">NBRC 108608</strain>
    </source>
</reference>
<organism evidence="2 3">
    <name type="scientific">Brevifollis gellanilyticus</name>
    <dbReference type="NCBI Taxonomy" id="748831"/>
    <lineage>
        <taxon>Bacteria</taxon>
        <taxon>Pseudomonadati</taxon>
        <taxon>Verrucomicrobiota</taxon>
        <taxon>Verrucomicrobiia</taxon>
        <taxon>Verrucomicrobiales</taxon>
        <taxon>Verrucomicrobiaceae</taxon>
    </lineage>
</organism>
<accession>A0A512M2C7</accession>
<evidence type="ECO:0000313" key="3">
    <source>
        <dbReference type="Proteomes" id="UP000321577"/>
    </source>
</evidence>
<dbReference type="AlphaFoldDB" id="A0A512M2C7"/>
<sequence>MYLTKSDFKVASACPTKLYYRKLQYPSLLDADPFLEFLADGGYMIEKMAKLLYPEGIEMGQSTGHESAFKDTTDRLQEADIVLFEPTVLAGNLLARIDILVKKANHVKIIEVKSSSVDAIEGGPNPFRGSKGGILAKWRPYLEDVTFQALVFNRAFPQLTVEPMLCIVDKSAAANEACTLDKFNLRKGSGRRMAADVEYSGDLAALKDAHVLAFYNVAGEVGELTTEVEAAADGLAATLRGEVPTRSTPTINMGCKKCEYRTDPNSGPSGFTDCWGSLAKVQPHLFDFVRLDGLRPPGKNDPVSLLTGQGTASLLDIPEAWLSGAYAPRQRIQLTHTSPPREYLDESLRAKLRTHDYPLHFIDFEASRVALPYHTGMHPYQQVAFQWSCHTIRQPGAPVEHSEWINLERRFPNFGFAKTLHNVLGNEGTIYVWSHFEMTALKEIRSHMTTLCFEDPALATWLEVITDPDNPRVIDMEKLAAKHYFHPRMGGRTSIKVVLPAVWENDPTLWRDPFFSRYYKVDADGKVLDPYKTLTPLPVSDVGEDLGVVIEGTAAIRAYQDLVFGRGSIDERAREGLKKLLLQYCELDTAAMVMIWKHWIRDN</sequence>
<keyword evidence="3" id="KW-1185">Reference proteome</keyword>
<dbReference type="Pfam" id="PF11074">
    <property type="entry name" value="DUF2779"/>
    <property type="match status" value="1"/>
</dbReference>
<proteinExistence type="predicted"/>
<feature type="domain" description="DUF2779" evidence="1">
    <location>
        <begin position="360"/>
        <end position="494"/>
    </location>
</feature>
<dbReference type="InterPro" id="IPR021301">
    <property type="entry name" value="DUF2779"/>
</dbReference>
<comment type="caution">
    <text evidence="2">The sequence shown here is derived from an EMBL/GenBank/DDBJ whole genome shotgun (WGS) entry which is preliminary data.</text>
</comment>
<name>A0A512M2C7_9BACT</name>
<dbReference type="EMBL" id="BKAG01000001">
    <property type="protein sequence ID" value="GEP40894.1"/>
    <property type="molecule type" value="Genomic_DNA"/>
</dbReference>
<dbReference type="RefSeq" id="WP_146848369.1">
    <property type="nucleotide sequence ID" value="NZ_BKAG01000001.1"/>
</dbReference>
<dbReference type="Proteomes" id="UP000321577">
    <property type="component" value="Unassembled WGS sequence"/>
</dbReference>